<feature type="signal peptide" evidence="1">
    <location>
        <begin position="1"/>
        <end position="22"/>
    </location>
</feature>
<keyword evidence="3" id="KW-1185">Reference proteome</keyword>
<keyword evidence="1" id="KW-0732">Signal</keyword>
<organism evidence="2 3">
    <name type="scientific">Digitaria exilis</name>
    <dbReference type="NCBI Taxonomy" id="1010633"/>
    <lineage>
        <taxon>Eukaryota</taxon>
        <taxon>Viridiplantae</taxon>
        <taxon>Streptophyta</taxon>
        <taxon>Embryophyta</taxon>
        <taxon>Tracheophyta</taxon>
        <taxon>Spermatophyta</taxon>
        <taxon>Magnoliopsida</taxon>
        <taxon>Liliopsida</taxon>
        <taxon>Poales</taxon>
        <taxon>Poaceae</taxon>
        <taxon>PACMAD clade</taxon>
        <taxon>Panicoideae</taxon>
        <taxon>Panicodae</taxon>
        <taxon>Paniceae</taxon>
        <taxon>Anthephorinae</taxon>
        <taxon>Digitaria</taxon>
    </lineage>
</organism>
<protein>
    <submittedName>
        <fullName evidence="2">Uncharacterized protein</fullName>
    </submittedName>
</protein>
<name>A0A835BBR2_9POAL</name>
<dbReference type="OrthoDB" id="10412828at2759"/>
<feature type="chain" id="PRO_5032443772" evidence="1">
    <location>
        <begin position="23"/>
        <end position="90"/>
    </location>
</feature>
<dbReference type="EMBL" id="JACEFO010001924">
    <property type="protein sequence ID" value="KAF8693611.1"/>
    <property type="molecule type" value="Genomic_DNA"/>
</dbReference>
<reference evidence="2" key="1">
    <citation type="submission" date="2020-07" db="EMBL/GenBank/DDBJ databases">
        <title>Genome sequence and genetic diversity analysis of an under-domesticated orphan crop, white fonio (Digitaria exilis).</title>
        <authorList>
            <person name="Bennetzen J.L."/>
            <person name="Chen S."/>
            <person name="Ma X."/>
            <person name="Wang X."/>
            <person name="Yssel A.E.J."/>
            <person name="Chaluvadi S.R."/>
            <person name="Johnson M."/>
            <person name="Gangashetty P."/>
            <person name="Hamidou F."/>
            <person name="Sanogo M.D."/>
            <person name="Zwaenepoel A."/>
            <person name="Wallace J."/>
            <person name="Van De Peer Y."/>
            <person name="Van Deynze A."/>
        </authorList>
    </citation>
    <scope>NUCLEOTIDE SEQUENCE</scope>
    <source>
        <tissue evidence="2">Leaves</tissue>
    </source>
</reference>
<dbReference type="Proteomes" id="UP000636709">
    <property type="component" value="Unassembled WGS sequence"/>
</dbReference>
<dbReference type="AlphaFoldDB" id="A0A835BBR2"/>
<evidence type="ECO:0000256" key="1">
    <source>
        <dbReference type="SAM" id="SignalP"/>
    </source>
</evidence>
<evidence type="ECO:0000313" key="2">
    <source>
        <dbReference type="EMBL" id="KAF8693611.1"/>
    </source>
</evidence>
<comment type="caution">
    <text evidence="2">The sequence shown here is derived from an EMBL/GenBank/DDBJ whole genome shotgun (WGS) entry which is preliminary data.</text>
</comment>
<sequence length="90" mass="9382">MASNKALLLLALLAFATVLATAADHAGDDKKTEKMIVNDVATGVEDWHGSGGGSDQYSHGCEYGCCHRVYHGGCQRCCQPGGASTPEVNN</sequence>
<proteinExistence type="predicted"/>
<evidence type="ECO:0000313" key="3">
    <source>
        <dbReference type="Proteomes" id="UP000636709"/>
    </source>
</evidence>
<accession>A0A835BBR2</accession>
<gene>
    <name evidence="2" type="ORF">HU200_039018</name>
</gene>